<dbReference type="CDD" id="cd01189">
    <property type="entry name" value="INT_ICEBs1_C_like"/>
    <property type="match status" value="1"/>
</dbReference>
<dbReference type="InterPro" id="IPR011010">
    <property type="entry name" value="DNA_brk_join_enz"/>
</dbReference>
<dbReference type="InterPro" id="IPR010998">
    <property type="entry name" value="Integrase_recombinase_N"/>
</dbReference>
<dbReference type="InterPro" id="IPR013762">
    <property type="entry name" value="Integrase-like_cat_sf"/>
</dbReference>
<evidence type="ECO:0000256" key="4">
    <source>
        <dbReference type="ARBA" id="ARBA00023172"/>
    </source>
</evidence>
<dbReference type="PANTHER" id="PTHR30629">
    <property type="entry name" value="PROPHAGE INTEGRASE"/>
    <property type="match status" value="1"/>
</dbReference>
<dbReference type="GO" id="GO:0003677">
    <property type="term" value="F:DNA binding"/>
    <property type="evidence" value="ECO:0007669"/>
    <property type="project" value="UniProtKB-UniRule"/>
</dbReference>
<dbReference type="RefSeq" id="WP_052749189.1">
    <property type="nucleotide sequence ID" value="NZ_LAVS01000001.1"/>
</dbReference>
<evidence type="ECO:0000256" key="1">
    <source>
        <dbReference type="ARBA" id="ARBA00008857"/>
    </source>
</evidence>
<dbReference type="Proteomes" id="UP000276260">
    <property type="component" value="Unassembled WGS sequence"/>
</dbReference>
<proteinExistence type="inferred from homology"/>
<evidence type="ECO:0000313" key="8">
    <source>
        <dbReference type="EMBL" id="RRJ23535.1"/>
    </source>
</evidence>
<dbReference type="SUPFAM" id="SSF56349">
    <property type="entry name" value="DNA breaking-rejoining enzymes"/>
    <property type="match status" value="1"/>
</dbReference>
<dbReference type="PROSITE" id="PS51900">
    <property type="entry name" value="CB"/>
    <property type="match status" value="1"/>
</dbReference>
<dbReference type="OrthoDB" id="5391994at2"/>
<protein>
    <submittedName>
        <fullName evidence="8">Site-specific integrase</fullName>
    </submittedName>
</protein>
<evidence type="ECO:0000256" key="3">
    <source>
        <dbReference type="ARBA" id="ARBA00023125"/>
    </source>
</evidence>
<sequence>MKPTDYQGIYASESSMRIEFYYQTIRCRETIRGTPTKTRLQELARKREQINYEIDMGTFDYAAHFPNSARAFEFSNNKAAMRTVAEAVGIWFQRNRKNWAHSTIRGYNSKITTYILPLWGKLKLNEFKAALLKDWMSTVELSPKTINEVRALLLSIFQEQVQDEILDTNPISRTARMVRKKEEAQPFNTEEREKILAALPDNPARYFYQFAFWTGLRTGEQLGLTWQDVDFEKKRIYIRRSIVNGRDNGTKTESSSRTHQLHDEALSSLQKVYQTHPNPQPQQRCFLDPRTMAPWKNDSFPRDRYWRPALKAAQVKYRRPYNCRHTYASTMLTNGADPTWLARQMGHKDWGMIRMIYARWLGD</sequence>
<dbReference type="EMBL" id="RRCF01000001">
    <property type="protein sequence ID" value="RRJ23535.1"/>
    <property type="molecule type" value="Genomic_DNA"/>
</dbReference>
<dbReference type="Pfam" id="PF00589">
    <property type="entry name" value="Phage_integrase"/>
    <property type="match status" value="1"/>
</dbReference>
<evidence type="ECO:0000256" key="5">
    <source>
        <dbReference type="PROSITE-ProRule" id="PRU01248"/>
    </source>
</evidence>
<gene>
    <name evidence="8" type="ORF">EIK76_05575</name>
</gene>
<dbReference type="AlphaFoldDB" id="A0A3P3QR54"/>
<feature type="domain" description="Core-binding (CB)" evidence="7">
    <location>
        <begin position="82"/>
        <end position="161"/>
    </location>
</feature>
<dbReference type="GO" id="GO:0006310">
    <property type="term" value="P:DNA recombination"/>
    <property type="evidence" value="ECO:0007669"/>
    <property type="project" value="UniProtKB-KW"/>
</dbReference>
<dbReference type="InterPro" id="IPR004107">
    <property type="entry name" value="Integrase_SAM-like_N"/>
</dbReference>
<dbReference type="InterPro" id="IPR050808">
    <property type="entry name" value="Phage_Integrase"/>
</dbReference>
<dbReference type="GO" id="GO:0015074">
    <property type="term" value="P:DNA integration"/>
    <property type="evidence" value="ECO:0007669"/>
    <property type="project" value="UniProtKB-KW"/>
</dbReference>
<name>A0A3P3QR54_9GAMM</name>
<keyword evidence="2" id="KW-0229">DNA integration</keyword>
<keyword evidence="9" id="KW-1185">Reference proteome</keyword>
<comment type="similarity">
    <text evidence="1">Belongs to the 'phage' integrase family.</text>
</comment>
<dbReference type="Pfam" id="PF12167">
    <property type="entry name" value="Arm-DNA-bind_2"/>
    <property type="match status" value="1"/>
</dbReference>
<dbReference type="InterPro" id="IPR002104">
    <property type="entry name" value="Integrase_catalytic"/>
</dbReference>
<evidence type="ECO:0000313" key="9">
    <source>
        <dbReference type="Proteomes" id="UP000276260"/>
    </source>
</evidence>
<dbReference type="Pfam" id="PF14659">
    <property type="entry name" value="Phage_int_SAM_3"/>
    <property type="match status" value="1"/>
</dbReference>
<reference evidence="8 9" key="1">
    <citation type="submission" date="2018-11" db="EMBL/GenBank/DDBJ databases">
        <title>Draft genome analysis of Rheinheimera mesophila isolated from an industrial waste site.</title>
        <authorList>
            <person name="Yu Q."/>
            <person name="Qi Y."/>
            <person name="Zhang H."/>
            <person name="Lu Y."/>
            <person name="Pu J."/>
        </authorList>
    </citation>
    <scope>NUCLEOTIDE SEQUENCE [LARGE SCALE GENOMIC DNA]</scope>
    <source>
        <strain evidence="8 9">IITR13</strain>
    </source>
</reference>
<keyword evidence="3 5" id="KW-0238">DNA-binding</keyword>
<dbReference type="PROSITE" id="PS51898">
    <property type="entry name" value="TYR_RECOMBINASE"/>
    <property type="match status" value="1"/>
</dbReference>
<feature type="domain" description="Tyr recombinase" evidence="6">
    <location>
        <begin position="182"/>
        <end position="363"/>
    </location>
</feature>
<dbReference type="InterPro" id="IPR022000">
    <property type="entry name" value="Min27-like_integrase_DNA_bind"/>
</dbReference>
<keyword evidence="4" id="KW-0233">DNA recombination</keyword>
<dbReference type="Gene3D" id="1.10.150.130">
    <property type="match status" value="1"/>
</dbReference>
<dbReference type="InterPro" id="IPR044068">
    <property type="entry name" value="CB"/>
</dbReference>
<evidence type="ECO:0000256" key="2">
    <source>
        <dbReference type="ARBA" id="ARBA00022908"/>
    </source>
</evidence>
<organism evidence="8 9">
    <name type="scientific">Rheinheimera mesophila</name>
    <dbReference type="NCBI Taxonomy" id="1547515"/>
    <lineage>
        <taxon>Bacteria</taxon>
        <taxon>Pseudomonadati</taxon>
        <taxon>Pseudomonadota</taxon>
        <taxon>Gammaproteobacteria</taxon>
        <taxon>Chromatiales</taxon>
        <taxon>Chromatiaceae</taxon>
        <taxon>Rheinheimera</taxon>
    </lineage>
</organism>
<dbReference type="PANTHER" id="PTHR30629:SF2">
    <property type="entry name" value="PROPHAGE INTEGRASE INTS-RELATED"/>
    <property type="match status" value="1"/>
</dbReference>
<evidence type="ECO:0000259" key="6">
    <source>
        <dbReference type="PROSITE" id="PS51898"/>
    </source>
</evidence>
<dbReference type="Gene3D" id="1.10.443.10">
    <property type="entry name" value="Intergrase catalytic core"/>
    <property type="match status" value="1"/>
</dbReference>
<accession>A0A3P3QR54</accession>
<comment type="caution">
    <text evidence="8">The sequence shown here is derived from an EMBL/GenBank/DDBJ whole genome shotgun (WGS) entry which is preliminary data.</text>
</comment>
<evidence type="ECO:0000259" key="7">
    <source>
        <dbReference type="PROSITE" id="PS51900"/>
    </source>
</evidence>